<dbReference type="EMBL" id="JAUSRE010000001">
    <property type="protein sequence ID" value="MDP9886672.1"/>
    <property type="molecule type" value="Genomic_DNA"/>
</dbReference>
<feature type="region of interest" description="Disordered" evidence="1">
    <location>
        <begin position="28"/>
        <end position="57"/>
    </location>
</feature>
<sequence>MKKSVLGTFGASALVALAVSGCGGSAAPQAADSSTAAPTPSRTTAFPPPTATPIPTAKAYTGDELAAIVGQLRDSADRRLSVLGSAELSRSLELAKAAIGSMYVSPAECQAMADSGNMAAFDGVPLAAGQSIDNATGSMSMMTLAAGLDESKLARIVGQTHQLNTCATMAMTVSGVDYTVTLKPVEGAGSVPDTVTYRTDTKSSDGKTQSTIKAQAVHHGVLMTAVAMGGESEADAVRRAGALMDEAAALIK</sequence>
<name>A0ABT9RN62_9MICC</name>
<keyword evidence="2" id="KW-0732">Signal</keyword>
<evidence type="ECO:0008006" key="5">
    <source>
        <dbReference type="Google" id="ProtNLM"/>
    </source>
</evidence>
<feature type="compositionally biased region" description="Low complexity" evidence="1">
    <location>
        <begin position="28"/>
        <end position="45"/>
    </location>
</feature>
<evidence type="ECO:0000256" key="2">
    <source>
        <dbReference type="SAM" id="SignalP"/>
    </source>
</evidence>
<evidence type="ECO:0000313" key="3">
    <source>
        <dbReference type="EMBL" id="MDP9886672.1"/>
    </source>
</evidence>
<accession>A0ABT9RN62</accession>
<dbReference type="Proteomes" id="UP001226577">
    <property type="component" value="Unassembled WGS sequence"/>
</dbReference>
<dbReference type="PROSITE" id="PS51257">
    <property type="entry name" value="PROKAR_LIPOPROTEIN"/>
    <property type="match status" value="1"/>
</dbReference>
<organism evidence="3 4">
    <name type="scientific">Pseudarthrobacter enclensis</name>
    <dbReference type="NCBI Taxonomy" id="993070"/>
    <lineage>
        <taxon>Bacteria</taxon>
        <taxon>Bacillati</taxon>
        <taxon>Actinomycetota</taxon>
        <taxon>Actinomycetes</taxon>
        <taxon>Micrococcales</taxon>
        <taxon>Micrococcaceae</taxon>
        <taxon>Pseudarthrobacter</taxon>
    </lineage>
</organism>
<evidence type="ECO:0000313" key="4">
    <source>
        <dbReference type="Proteomes" id="UP001226577"/>
    </source>
</evidence>
<proteinExistence type="predicted"/>
<feature type="chain" id="PRO_5046942703" description="PknH-like extracellular domain-containing protein" evidence="2">
    <location>
        <begin position="19"/>
        <end position="252"/>
    </location>
</feature>
<keyword evidence="4" id="KW-1185">Reference proteome</keyword>
<protein>
    <recommendedName>
        <fullName evidence="5">PknH-like extracellular domain-containing protein</fullName>
    </recommendedName>
</protein>
<dbReference type="RefSeq" id="WP_307303578.1">
    <property type="nucleotide sequence ID" value="NZ_JAUSRE010000001.1"/>
</dbReference>
<gene>
    <name evidence="3" type="ORF">J2X98_000238</name>
</gene>
<feature type="signal peptide" evidence="2">
    <location>
        <begin position="1"/>
        <end position="18"/>
    </location>
</feature>
<comment type="caution">
    <text evidence="3">The sequence shown here is derived from an EMBL/GenBank/DDBJ whole genome shotgun (WGS) entry which is preliminary data.</text>
</comment>
<reference evidence="3 4" key="1">
    <citation type="submission" date="2023-07" db="EMBL/GenBank/DDBJ databases">
        <title>Sorghum-associated microbial communities from plants grown in Nebraska, USA.</title>
        <authorList>
            <person name="Schachtman D."/>
        </authorList>
    </citation>
    <scope>NUCLEOTIDE SEQUENCE [LARGE SCALE GENOMIC DNA]</scope>
    <source>
        <strain evidence="3 4">CC222</strain>
    </source>
</reference>
<evidence type="ECO:0000256" key="1">
    <source>
        <dbReference type="SAM" id="MobiDB-lite"/>
    </source>
</evidence>